<evidence type="ECO:0000259" key="3">
    <source>
        <dbReference type="PROSITE" id="PS50011"/>
    </source>
</evidence>
<dbReference type="PANTHER" id="PTHR11909">
    <property type="entry name" value="CASEIN KINASE-RELATED"/>
    <property type="match status" value="1"/>
</dbReference>
<comment type="caution">
    <text evidence="4">The sequence shown here is derived from an EMBL/GenBank/DDBJ whole genome shotgun (WGS) entry which is preliminary data.</text>
</comment>
<feature type="region of interest" description="Disordered" evidence="2">
    <location>
        <begin position="1"/>
        <end position="26"/>
    </location>
</feature>
<dbReference type="Gene3D" id="1.10.510.10">
    <property type="entry name" value="Transferase(Phosphotransferase) domain 1"/>
    <property type="match status" value="1"/>
</dbReference>
<evidence type="ECO:0000313" key="4">
    <source>
        <dbReference type="EMBL" id="KAK6725489.1"/>
    </source>
</evidence>
<dbReference type="InterPro" id="IPR017441">
    <property type="entry name" value="Protein_kinase_ATP_BS"/>
</dbReference>
<sequence>MSSFLGKQRSNVADMNKPDPMEDMPKEREDVIQSKKATYEILEILGKGSFGAVFRVRRLEDGKELAMKCESYKVKKQILRHEARVLEGMRKINSVHFISYEDRGKITGRFMFVVIRLVGKNLWDLRMENPERRFSMATGIRAAEQTLSGIRDLHICGYLHRDIKPPNFAIGREEDGNPHTIYILDFGLCRKYRTDEKDLRYMREKAAFRGTTRYASIGALDMKDQCRKDDVEAWWYMVLEWMIGQLPWKHCRGGDRAEVKLYKQQLRLEKNLKKVLKHTPEEYMANIILYIDTLEYNSIPDYDHIAAHLEAAMQAYHLSYSEPLDWDLMTEYKGPRYVKNLDYELK</sequence>
<protein>
    <recommendedName>
        <fullName evidence="3">Protein kinase domain-containing protein</fullName>
    </recommendedName>
</protein>
<keyword evidence="5" id="KW-1185">Reference proteome</keyword>
<dbReference type="Pfam" id="PF00069">
    <property type="entry name" value="Pkinase"/>
    <property type="match status" value="1"/>
</dbReference>
<keyword evidence="1" id="KW-0067">ATP-binding</keyword>
<feature type="compositionally biased region" description="Polar residues" evidence="2">
    <location>
        <begin position="1"/>
        <end position="13"/>
    </location>
</feature>
<dbReference type="PROSITE" id="PS50011">
    <property type="entry name" value="PROTEIN_KINASE_DOM"/>
    <property type="match status" value="1"/>
</dbReference>
<reference evidence="4 5" key="1">
    <citation type="submission" date="2023-08" db="EMBL/GenBank/DDBJ databases">
        <title>A Necator americanus chromosomal reference genome.</title>
        <authorList>
            <person name="Ilik V."/>
            <person name="Petrzelkova K.J."/>
            <person name="Pardy F."/>
            <person name="Fuh T."/>
            <person name="Niatou-Singa F.S."/>
            <person name="Gouil Q."/>
            <person name="Baker L."/>
            <person name="Ritchie M.E."/>
            <person name="Jex A.R."/>
            <person name="Gazzola D."/>
            <person name="Li H."/>
            <person name="Toshio Fujiwara R."/>
            <person name="Zhan B."/>
            <person name="Aroian R.V."/>
            <person name="Pafco B."/>
            <person name="Schwarz E.M."/>
        </authorList>
    </citation>
    <scope>NUCLEOTIDE SEQUENCE [LARGE SCALE GENOMIC DNA]</scope>
    <source>
        <strain evidence="4 5">Aroian</strain>
        <tissue evidence="4">Whole animal</tissue>
    </source>
</reference>
<feature type="binding site" evidence="1">
    <location>
        <position position="68"/>
    </location>
    <ligand>
        <name>ATP</name>
        <dbReference type="ChEBI" id="CHEBI:30616"/>
    </ligand>
</feature>
<dbReference type="InterPro" id="IPR050235">
    <property type="entry name" value="CK1_Ser-Thr_kinase"/>
</dbReference>
<name>A0ABR1BKP4_NECAM</name>
<gene>
    <name evidence="4" type="primary">Necator_chrI.g174</name>
    <name evidence="4" type="ORF">RB195_004053</name>
</gene>
<dbReference type="Proteomes" id="UP001303046">
    <property type="component" value="Unassembled WGS sequence"/>
</dbReference>
<proteinExistence type="predicted"/>
<dbReference type="SUPFAM" id="SSF56112">
    <property type="entry name" value="Protein kinase-like (PK-like)"/>
    <property type="match status" value="1"/>
</dbReference>
<accession>A0ABR1BKP4</accession>
<dbReference type="SMART" id="SM00220">
    <property type="entry name" value="S_TKc"/>
    <property type="match status" value="1"/>
</dbReference>
<dbReference type="EMBL" id="JAVFWL010000001">
    <property type="protein sequence ID" value="KAK6725489.1"/>
    <property type="molecule type" value="Genomic_DNA"/>
</dbReference>
<dbReference type="InterPro" id="IPR000719">
    <property type="entry name" value="Prot_kinase_dom"/>
</dbReference>
<evidence type="ECO:0000256" key="1">
    <source>
        <dbReference type="PROSITE-ProRule" id="PRU10141"/>
    </source>
</evidence>
<dbReference type="InterPro" id="IPR011009">
    <property type="entry name" value="Kinase-like_dom_sf"/>
</dbReference>
<organism evidence="4 5">
    <name type="scientific">Necator americanus</name>
    <name type="common">Human hookworm</name>
    <dbReference type="NCBI Taxonomy" id="51031"/>
    <lineage>
        <taxon>Eukaryota</taxon>
        <taxon>Metazoa</taxon>
        <taxon>Ecdysozoa</taxon>
        <taxon>Nematoda</taxon>
        <taxon>Chromadorea</taxon>
        <taxon>Rhabditida</taxon>
        <taxon>Rhabditina</taxon>
        <taxon>Rhabditomorpha</taxon>
        <taxon>Strongyloidea</taxon>
        <taxon>Ancylostomatidae</taxon>
        <taxon>Bunostominae</taxon>
        <taxon>Necator</taxon>
    </lineage>
</organism>
<dbReference type="PROSITE" id="PS00107">
    <property type="entry name" value="PROTEIN_KINASE_ATP"/>
    <property type="match status" value="1"/>
</dbReference>
<evidence type="ECO:0000256" key="2">
    <source>
        <dbReference type="SAM" id="MobiDB-lite"/>
    </source>
</evidence>
<keyword evidence="1" id="KW-0547">Nucleotide-binding</keyword>
<feature type="compositionally biased region" description="Basic and acidic residues" evidence="2">
    <location>
        <begin position="16"/>
        <end position="26"/>
    </location>
</feature>
<feature type="domain" description="Protein kinase" evidence="3">
    <location>
        <begin position="39"/>
        <end position="346"/>
    </location>
</feature>
<evidence type="ECO:0000313" key="5">
    <source>
        <dbReference type="Proteomes" id="UP001303046"/>
    </source>
</evidence>